<dbReference type="InterPro" id="IPR050272">
    <property type="entry name" value="Isochorismatase-like_hydrls"/>
</dbReference>
<dbReference type="CDD" id="cd00431">
    <property type="entry name" value="cysteine_hydrolases"/>
    <property type="match status" value="1"/>
</dbReference>
<comment type="caution">
    <text evidence="3">The sequence shown here is derived from an EMBL/GenBank/DDBJ whole genome shotgun (WGS) entry which is preliminary data.</text>
</comment>
<dbReference type="PANTHER" id="PTHR43540:SF1">
    <property type="entry name" value="ISOCHORISMATASE HYDROLASE"/>
    <property type="match status" value="1"/>
</dbReference>
<evidence type="ECO:0000313" key="3">
    <source>
        <dbReference type="EMBL" id="MBD1322087.1"/>
    </source>
</evidence>
<dbReference type="SUPFAM" id="SSF52499">
    <property type="entry name" value="Isochorismatase-like hydrolases"/>
    <property type="match status" value="1"/>
</dbReference>
<keyword evidence="1 3" id="KW-0378">Hydrolase</keyword>
<dbReference type="PRINTS" id="PR01398">
    <property type="entry name" value="ISCHRISMTASE"/>
</dbReference>
<protein>
    <submittedName>
        <fullName evidence="3">Cysteine hydrolase</fullName>
    </submittedName>
</protein>
<sequence length="189" mass="20073">MTHSRSVLLAMDFQNGIVDRLSSPDVLAPAGRAVAAARTADVPVFFVRVAFRAGYPEVADTNQGFAAAKQHAGDTMVETGHGTQIHDSLTPQAGEPIITKRRISAFTGSDLDVLLRGAGVDTLILSGISTSGVVLSTLRQAADLDYRIFVLEDACADTDDTVHRVLMDAVFPRQATVTDTDSWISSLSA</sequence>
<name>A0ABR7WH47_9ACTN</name>
<dbReference type="EMBL" id="JACWMS010000005">
    <property type="protein sequence ID" value="MBD1322087.1"/>
    <property type="molecule type" value="Genomic_DNA"/>
</dbReference>
<accession>A0ABR7WH47</accession>
<feature type="domain" description="Isochorismatase-like" evidence="2">
    <location>
        <begin position="6"/>
        <end position="181"/>
    </location>
</feature>
<dbReference type="PANTHER" id="PTHR43540">
    <property type="entry name" value="PEROXYUREIDOACRYLATE/UREIDOACRYLATE AMIDOHYDROLASE-RELATED"/>
    <property type="match status" value="1"/>
</dbReference>
<dbReference type="InterPro" id="IPR000868">
    <property type="entry name" value="Isochorismatase-like_dom"/>
</dbReference>
<dbReference type="InterPro" id="IPR016291">
    <property type="entry name" value="Isochorismatase"/>
</dbReference>
<evidence type="ECO:0000313" key="4">
    <source>
        <dbReference type="Proteomes" id="UP000602395"/>
    </source>
</evidence>
<organism evidence="3 4">
    <name type="scientific">Gordonia hankookensis</name>
    <dbReference type="NCBI Taxonomy" id="589403"/>
    <lineage>
        <taxon>Bacteria</taxon>
        <taxon>Bacillati</taxon>
        <taxon>Actinomycetota</taxon>
        <taxon>Actinomycetes</taxon>
        <taxon>Mycobacteriales</taxon>
        <taxon>Gordoniaceae</taxon>
        <taxon>Gordonia</taxon>
    </lineage>
</organism>
<dbReference type="InterPro" id="IPR036380">
    <property type="entry name" value="Isochorismatase-like_sf"/>
</dbReference>
<dbReference type="Proteomes" id="UP000602395">
    <property type="component" value="Unassembled WGS sequence"/>
</dbReference>
<dbReference type="Pfam" id="PF00857">
    <property type="entry name" value="Isochorismatase"/>
    <property type="match status" value="1"/>
</dbReference>
<gene>
    <name evidence="3" type="ORF">IDF66_21125</name>
</gene>
<keyword evidence="4" id="KW-1185">Reference proteome</keyword>
<reference evidence="3 4" key="1">
    <citation type="submission" date="2020-09" db="EMBL/GenBank/DDBJ databases">
        <title>Novel species in genus Gordonia.</title>
        <authorList>
            <person name="Zhang G."/>
        </authorList>
    </citation>
    <scope>NUCLEOTIDE SEQUENCE [LARGE SCALE GENOMIC DNA]</scope>
    <source>
        <strain evidence="3 4">ON-33</strain>
    </source>
</reference>
<dbReference type="Gene3D" id="3.40.50.850">
    <property type="entry name" value="Isochorismatase-like"/>
    <property type="match status" value="1"/>
</dbReference>
<evidence type="ECO:0000256" key="1">
    <source>
        <dbReference type="ARBA" id="ARBA00022801"/>
    </source>
</evidence>
<dbReference type="RefSeq" id="WP_190268490.1">
    <property type="nucleotide sequence ID" value="NZ_BAABAD010000004.1"/>
</dbReference>
<evidence type="ECO:0000259" key="2">
    <source>
        <dbReference type="Pfam" id="PF00857"/>
    </source>
</evidence>
<dbReference type="GO" id="GO:0016787">
    <property type="term" value="F:hydrolase activity"/>
    <property type="evidence" value="ECO:0007669"/>
    <property type="project" value="UniProtKB-KW"/>
</dbReference>
<proteinExistence type="predicted"/>